<evidence type="ECO:0000313" key="1">
    <source>
        <dbReference type="EMBL" id="CAS00704.1"/>
    </source>
</evidence>
<gene>
    <name evidence="1" type="ORF">CBG25431</name>
    <name evidence="1" type="ORF">CBG_25431</name>
</gene>
<dbReference type="KEGG" id="cbr:CBG_25431"/>
<keyword evidence="2" id="KW-1185">Reference proteome</keyword>
<proteinExistence type="predicted"/>
<dbReference type="GeneID" id="68916921"/>
<dbReference type="InParanoid" id="B6ILC4"/>
<name>B6ILC4_CAEBR</name>
<dbReference type="RefSeq" id="XP_045100263.1">
    <property type="nucleotide sequence ID" value="XM_045241600.1"/>
</dbReference>
<organism evidence="1 2">
    <name type="scientific">Caenorhabditis briggsae</name>
    <dbReference type="NCBI Taxonomy" id="6238"/>
    <lineage>
        <taxon>Eukaryota</taxon>
        <taxon>Metazoa</taxon>
        <taxon>Ecdysozoa</taxon>
        <taxon>Nematoda</taxon>
        <taxon>Chromadorea</taxon>
        <taxon>Rhabditida</taxon>
        <taxon>Rhabditina</taxon>
        <taxon>Rhabditomorpha</taxon>
        <taxon>Rhabditoidea</taxon>
        <taxon>Rhabditidae</taxon>
        <taxon>Peloderinae</taxon>
        <taxon>Caenorhabditis</taxon>
    </lineage>
</organism>
<evidence type="ECO:0000313" key="2">
    <source>
        <dbReference type="Proteomes" id="UP000008549"/>
    </source>
</evidence>
<reference evidence="1 2" key="1">
    <citation type="journal article" date="2003" name="PLoS Biol.">
        <title>The genome sequence of Caenorhabditis briggsae: a platform for comparative genomics.</title>
        <authorList>
            <person name="Stein L.D."/>
            <person name="Bao Z."/>
            <person name="Blasiar D."/>
            <person name="Blumenthal T."/>
            <person name="Brent M.R."/>
            <person name="Chen N."/>
            <person name="Chinwalla A."/>
            <person name="Clarke L."/>
            <person name="Clee C."/>
            <person name="Coghlan A."/>
            <person name="Coulson A."/>
            <person name="D'Eustachio P."/>
            <person name="Fitch D.H."/>
            <person name="Fulton L.A."/>
            <person name="Fulton R.E."/>
            <person name="Griffiths-Jones S."/>
            <person name="Harris T.W."/>
            <person name="Hillier L.W."/>
            <person name="Kamath R."/>
            <person name="Kuwabara P.E."/>
            <person name="Mardis E.R."/>
            <person name="Marra M.A."/>
            <person name="Miner T.L."/>
            <person name="Minx P."/>
            <person name="Mullikin J.C."/>
            <person name="Plumb R.W."/>
            <person name="Rogers J."/>
            <person name="Schein J.E."/>
            <person name="Sohrmann M."/>
            <person name="Spieth J."/>
            <person name="Stajich J.E."/>
            <person name="Wei C."/>
            <person name="Willey D."/>
            <person name="Wilson R.K."/>
            <person name="Durbin R."/>
            <person name="Waterston R.H."/>
        </authorList>
    </citation>
    <scope>NUCLEOTIDE SEQUENCE [LARGE SCALE GENOMIC DNA]</scope>
    <source>
        <strain evidence="1 2">AF16</strain>
    </source>
</reference>
<dbReference type="CTD" id="68916921"/>
<accession>B6ILC4</accession>
<dbReference type="EMBL" id="HE601474">
    <property type="protein sequence ID" value="CAS00704.1"/>
    <property type="molecule type" value="Genomic_DNA"/>
</dbReference>
<reference evidence="1 2" key="2">
    <citation type="journal article" date="2011" name="PLoS Genet.">
        <title>Caenorhabditis briggsae recombinant inbred line genotypes reveal inter-strain incompatibility and the evolution of recombination.</title>
        <authorList>
            <person name="Ross J.A."/>
            <person name="Koboldt D.C."/>
            <person name="Staisch J.E."/>
            <person name="Chamberlin H.M."/>
            <person name="Gupta B.P."/>
            <person name="Miller R.D."/>
            <person name="Baird S.E."/>
            <person name="Haag E.S."/>
        </authorList>
    </citation>
    <scope>NUCLEOTIDE SEQUENCE [LARGE SCALE GENOMIC DNA]</scope>
    <source>
        <strain evidence="1 2">AF16</strain>
    </source>
</reference>
<dbReference type="Proteomes" id="UP000008549">
    <property type="component" value="Unassembled WGS sequence"/>
</dbReference>
<sequence>MVTPFVRCDPGGLKF</sequence>
<protein>
    <submittedName>
        <fullName evidence="1">Protein CBG25431</fullName>
    </submittedName>
</protein>